<dbReference type="AlphaFoldDB" id="A0A0P8C6P3"/>
<proteinExistence type="predicted"/>
<evidence type="ECO:0000313" key="1">
    <source>
        <dbReference type="EMBL" id="KPQ42408.1"/>
    </source>
</evidence>
<dbReference type="Proteomes" id="UP000050360">
    <property type="component" value="Unassembled WGS sequence"/>
</dbReference>
<accession>A0A0P8C6P3</accession>
<comment type="caution">
    <text evidence="1">The sequence shown here is derived from an EMBL/GenBank/DDBJ whole genome shotgun (WGS) entry which is preliminary data.</text>
</comment>
<sequence length="105" mass="12638">MSAEIVKVLDYQLSHGLEFEKKYIDSTINKIFKVELSMVKNEMKKIETKLSEFESYYKMSSDTFYEKFNEGKMGDDRGYIKWFAYKDTYNKLMERLMEIEKIVHA</sequence>
<dbReference type="EMBL" id="LKCM01000236">
    <property type="protein sequence ID" value="KPQ42408.1"/>
    <property type="molecule type" value="Genomic_DNA"/>
</dbReference>
<reference evidence="1 2" key="1">
    <citation type="submission" date="2015-09" db="EMBL/GenBank/DDBJ databases">
        <title>A metagenomics-based metabolic model of nitrate-dependent anaerobic oxidation of methane by Methanoperedens-like archaea.</title>
        <authorList>
            <person name="Arshad A."/>
            <person name="Speth D.R."/>
            <person name="De Graaf R.M."/>
            <person name="Op Den Camp H.J."/>
            <person name="Jetten M.S."/>
            <person name="Welte C.U."/>
        </authorList>
    </citation>
    <scope>NUCLEOTIDE SEQUENCE [LARGE SCALE GENOMIC DNA]</scope>
</reference>
<organism evidence="1 2">
    <name type="scientific">Candidatus Methanoperedens nitratireducens</name>
    <dbReference type="NCBI Taxonomy" id="1392998"/>
    <lineage>
        <taxon>Archaea</taxon>
        <taxon>Methanobacteriati</taxon>
        <taxon>Methanobacteriota</taxon>
        <taxon>Stenosarchaea group</taxon>
        <taxon>Methanomicrobia</taxon>
        <taxon>Methanosarcinales</taxon>
        <taxon>ANME-2 cluster</taxon>
        <taxon>Candidatus Methanoperedentaceae</taxon>
        <taxon>Candidatus Methanoperedens</taxon>
    </lineage>
</organism>
<name>A0A0P8C6P3_9EURY</name>
<protein>
    <submittedName>
        <fullName evidence="1">Uncharacterized protein</fullName>
    </submittedName>
</protein>
<gene>
    <name evidence="1" type="ORF">MPEBLZ_03037</name>
</gene>
<evidence type="ECO:0000313" key="2">
    <source>
        <dbReference type="Proteomes" id="UP000050360"/>
    </source>
</evidence>